<feature type="compositionally biased region" description="Acidic residues" evidence="11">
    <location>
        <begin position="305"/>
        <end position="316"/>
    </location>
</feature>
<feature type="compositionally biased region" description="Polar residues" evidence="11">
    <location>
        <begin position="758"/>
        <end position="767"/>
    </location>
</feature>
<keyword evidence="8" id="KW-0804">Transcription</keyword>
<feature type="domain" description="C2H2-type" evidence="12">
    <location>
        <begin position="702"/>
        <end position="730"/>
    </location>
</feature>
<keyword evidence="4 10" id="KW-0863">Zinc-finger</keyword>
<feature type="compositionally biased region" description="Basic and acidic residues" evidence="11">
    <location>
        <begin position="317"/>
        <end position="335"/>
    </location>
</feature>
<dbReference type="FunFam" id="3.30.160.60:FF:000100">
    <property type="entry name" value="Zinc finger 45-like"/>
    <property type="match status" value="1"/>
</dbReference>
<comment type="caution">
    <text evidence="13">The sequence shown here is derived from an EMBL/GenBank/DDBJ whole genome shotgun (WGS) entry which is preliminary data.</text>
</comment>
<feature type="compositionally biased region" description="Basic and acidic residues" evidence="11">
    <location>
        <begin position="203"/>
        <end position="212"/>
    </location>
</feature>
<comment type="subcellular location">
    <subcellularLocation>
        <location evidence="1">Nucleus</location>
    </subcellularLocation>
</comment>
<feature type="compositionally biased region" description="Basic and acidic residues" evidence="11">
    <location>
        <begin position="858"/>
        <end position="873"/>
    </location>
</feature>
<feature type="domain" description="C2H2-type" evidence="12">
    <location>
        <begin position="532"/>
        <end position="555"/>
    </location>
</feature>
<dbReference type="PROSITE" id="PS00028">
    <property type="entry name" value="ZINC_FINGER_C2H2_1"/>
    <property type="match status" value="9"/>
</dbReference>
<evidence type="ECO:0000256" key="8">
    <source>
        <dbReference type="ARBA" id="ARBA00023163"/>
    </source>
</evidence>
<dbReference type="EMBL" id="CAXLJL010000212">
    <property type="protein sequence ID" value="CAL5134555.1"/>
    <property type="molecule type" value="Genomic_DNA"/>
</dbReference>
<feature type="region of interest" description="Disordered" evidence="11">
    <location>
        <begin position="740"/>
        <end position="774"/>
    </location>
</feature>
<organism evidence="13 14">
    <name type="scientific">Calicophoron daubneyi</name>
    <name type="common">Rumen fluke</name>
    <name type="synonym">Paramphistomum daubneyi</name>
    <dbReference type="NCBI Taxonomy" id="300641"/>
    <lineage>
        <taxon>Eukaryota</taxon>
        <taxon>Metazoa</taxon>
        <taxon>Spiralia</taxon>
        <taxon>Lophotrochozoa</taxon>
        <taxon>Platyhelminthes</taxon>
        <taxon>Trematoda</taxon>
        <taxon>Digenea</taxon>
        <taxon>Plagiorchiida</taxon>
        <taxon>Pronocephalata</taxon>
        <taxon>Paramphistomoidea</taxon>
        <taxon>Paramphistomidae</taxon>
        <taxon>Calicophoron</taxon>
    </lineage>
</organism>
<evidence type="ECO:0000313" key="13">
    <source>
        <dbReference type="EMBL" id="CAL5134555.1"/>
    </source>
</evidence>
<feature type="region of interest" description="Disordered" evidence="11">
    <location>
        <begin position="94"/>
        <end position="124"/>
    </location>
</feature>
<feature type="domain" description="C2H2-type" evidence="12">
    <location>
        <begin position="785"/>
        <end position="812"/>
    </location>
</feature>
<feature type="region of interest" description="Disordered" evidence="11">
    <location>
        <begin position="559"/>
        <end position="579"/>
    </location>
</feature>
<feature type="domain" description="C2H2-type" evidence="12">
    <location>
        <begin position="980"/>
        <end position="1006"/>
    </location>
</feature>
<name>A0AAV2TBL4_CALDB</name>
<evidence type="ECO:0000256" key="6">
    <source>
        <dbReference type="ARBA" id="ARBA00023015"/>
    </source>
</evidence>
<feature type="domain" description="C2H2-type" evidence="12">
    <location>
        <begin position="358"/>
        <end position="386"/>
    </location>
</feature>
<dbReference type="AlphaFoldDB" id="A0AAV2TBL4"/>
<feature type="compositionally biased region" description="Basic and acidic residues" evidence="11">
    <location>
        <begin position="238"/>
        <end position="259"/>
    </location>
</feature>
<feature type="domain" description="C2H2-type" evidence="12">
    <location>
        <begin position="589"/>
        <end position="617"/>
    </location>
</feature>
<keyword evidence="7" id="KW-0238">DNA-binding</keyword>
<evidence type="ECO:0000256" key="5">
    <source>
        <dbReference type="ARBA" id="ARBA00022833"/>
    </source>
</evidence>
<evidence type="ECO:0000256" key="1">
    <source>
        <dbReference type="ARBA" id="ARBA00004123"/>
    </source>
</evidence>
<evidence type="ECO:0000256" key="10">
    <source>
        <dbReference type="PROSITE-ProRule" id="PRU00042"/>
    </source>
</evidence>
<dbReference type="GO" id="GO:0008270">
    <property type="term" value="F:zinc ion binding"/>
    <property type="evidence" value="ECO:0007669"/>
    <property type="project" value="UniProtKB-KW"/>
</dbReference>
<dbReference type="FunFam" id="3.30.160.60:FF:000446">
    <property type="entry name" value="Zinc finger protein"/>
    <property type="match status" value="2"/>
</dbReference>
<evidence type="ECO:0000256" key="11">
    <source>
        <dbReference type="SAM" id="MobiDB-lite"/>
    </source>
</evidence>
<dbReference type="SMART" id="SM00355">
    <property type="entry name" value="ZnF_C2H2"/>
    <property type="match status" value="10"/>
</dbReference>
<sequence>MSTDSHESALSDELSGDQCVEIGKVMRSAKKALGEETAISHELGEKGVLEDKRMTHDQEAMIMAVEPDNDGTVEEDVAVAGREYIGSEVELEGKSAENQKVTEQTTAEERKVVDGKKKKQVPRGAVGEEEIVEGSVVEIEEAVRIESVVNKAKMVEADAPASNEGVLCNERLSREEKIVEEEKPVEGEQMTTEEEAADLGVAVRKDGIKEMIETGGSPMNDDKSLGPKETTGEGLPVEDEKTTGVDRRATDAKIIDKGADSGGETLEGEKPSTPPGRVLRKRPTVSPFQSESPANKRKRGSVDSSESDGDEDEDYGPDDHSTSEDEYVPRSDRADPPSSAPRKREERKRVKKSRRRPYTCDICGNGFTQKCHLKLHIASVHEGKKPYKCSFCDRRFTQLSHVRVHKCIVDQGSRKYTCDICGMKFYQPNVARRHKALIHEGQRPFSCDQCGATFKATCSLRQHKIAFHGGKSAFYCDCCERYFGRSGDLRRHRARVHQESKNVICQICGYRFEREGHLHVHLSNVHKNELPYVCEICKKGFPLVNDLRRHIRRVHKLGVRGESQDSNDENNLAARSPRSPLPCPEPGAFACAKCSCCFDMEDDLAAHSSQIHKEDTPHMCDICGVRYPPVLELPGVNHPSCEPAVKSPSPPDPALQSDASPAVCADVDIATVAGEHTHPTLSPAPTRPSESVGSCNKGPGAYDCHKCSCCFDTNEDLAADSLLVHKDEKPHMCGVCGRRYDPSSRKGKRSENCDTQEKLGTTESSPISAPANVPSLKNPVDCLPYVCDVCGTRFPLYSKLRAHSRKHKEKPTPVPSAPTPDDAESRPAENPVPTNTIKLENETDIRTGRVVGGAADSHSQRSTENQKKYETKNRNNSPVRRSVPAMFASAAKARSTLRKPNTPTPAMRDAENRRKDNTVPMVTIKMEDETDVRTRHAAIMKSVNPKSGLLNCLLHQLAQQNAKMLLFGPVRMNFLYGEGFRCYECDMFFERADGLSEHMALTHQTD</sequence>
<keyword evidence="6" id="KW-0805">Transcription regulation</keyword>
<feature type="compositionally biased region" description="Basic and acidic residues" evidence="11">
    <location>
        <begin position="740"/>
        <end position="757"/>
    </location>
</feature>
<dbReference type="GO" id="GO:0000978">
    <property type="term" value="F:RNA polymerase II cis-regulatory region sequence-specific DNA binding"/>
    <property type="evidence" value="ECO:0007669"/>
    <property type="project" value="TreeGrafter"/>
</dbReference>
<keyword evidence="2" id="KW-0479">Metal-binding</keyword>
<evidence type="ECO:0000256" key="2">
    <source>
        <dbReference type="ARBA" id="ARBA00022723"/>
    </source>
</evidence>
<proteinExistence type="predicted"/>
<keyword evidence="5" id="KW-0862">Zinc</keyword>
<feature type="domain" description="C2H2-type" evidence="12">
    <location>
        <begin position="474"/>
        <end position="502"/>
    </location>
</feature>
<dbReference type="GO" id="GO:0000981">
    <property type="term" value="F:DNA-binding transcription factor activity, RNA polymerase II-specific"/>
    <property type="evidence" value="ECO:0007669"/>
    <property type="project" value="TreeGrafter"/>
</dbReference>
<evidence type="ECO:0000259" key="12">
    <source>
        <dbReference type="PROSITE" id="PS50157"/>
    </source>
</evidence>
<dbReference type="Proteomes" id="UP001497525">
    <property type="component" value="Unassembled WGS sequence"/>
</dbReference>
<keyword evidence="9" id="KW-0539">Nucleus</keyword>
<evidence type="ECO:0000313" key="14">
    <source>
        <dbReference type="Proteomes" id="UP001497525"/>
    </source>
</evidence>
<feature type="domain" description="C2H2-type" evidence="12">
    <location>
        <begin position="445"/>
        <end position="473"/>
    </location>
</feature>
<feature type="domain" description="C2H2-type" evidence="12">
    <location>
        <begin position="387"/>
        <end position="415"/>
    </location>
</feature>
<evidence type="ECO:0000256" key="7">
    <source>
        <dbReference type="ARBA" id="ARBA00023125"/>
    </source>
</evidence>
<evidence type="ECO:0000256" key="4">
    <source>
        <dbReference type="ARBA" id="ARBA00022771"/>
    </source>
</evidence>
<dbReference type="Pfam" id="PF00096">
    <property type="entry name" value="zf-C2H2"/>
    <property type="match status" value="3"/>
</dbReference>
<reference evidence="13" key="1">
    <citation type="submission" date="2024-06" db="EMBL/GenBank/DDBJ databases">
        <authorList>
            <person name="Liu X."/>
            <person name="Lenzi L."/>
            <person name="Haldenby T S."/>
            <person name="Uol C."/>
        </authorList>
    </citation>
    <scope>NUCLEOTIDE SEQUENCE</scope>
</reference>
<feature type="domain" description="C2H2-type" evidence="12">
    <location>
        <begin position="503"/>
        <end position="531"/>
    </location>
</feature>
<dbReference type="InterPro" id="IPR050752">
    <property type="entry name" value="C2H2-ZF_domain"/>
</dbReference>
<dbReference type="PANTHER" id="PTHR24384:SF189">
    <property type="entry name" value="C2H2-TYPE DOMAIN-CONTAINING PROTEIN-RELATED"/>
    <property type="match status" value="1"/>
</dbReference>
<gene>
    <name evidence="13" type="ORF">CDAUBV1_LOCUS8276</name>
</gene>
<dbReference type="GO" id="GO:0005634">
    <property type="term" value="C:nucleus"/>
    <property type="evidence" value="ECO:0007669"/>
    <property type="project" value="UniProtKB-SubCell"/>
</dbReference>
<accession>A0AAV2TBL4</accession>
<dbReference type="SUPFAM" id="SSF57667">
    <property type="entry name" value="beta-beta-alpha zinc fingers"/>
    <property type="match status" value="6"/>
</dbReference>
<evidence type="ECO:0000256" key="9">
    <source>
        <dbReference type="ARBA" id="ARBA00023242"/>
    </source>
</evidence>
<dbReference type="PANTHER" id="PTHR24384">
    <property type="entry name" value="FINGER PUTATIVE TRANSCRIPTION FACTOR FAMILY-RELATED"/>
    <property type="match status" value="1"/>
</dbReference>
<dbReference type="InterPro" id="IPR036236">
    <property type="entry name" value="Znf_C2H2_sf"/>
</dbReference>
<feature type="domain" description="C2H2-type" evidence="12">
    <location>
        <begin position="416"/>
        <end position="444"/>
    </location>
</feature>
<feature type="region of interest" description="Disordered" evidence="11">
    <location>
        <begin position="179"/>
        <end position="352"/>
    </location>
</feature>
<feature type="region of interest" description="Disordered" evidence="11">
    <location>
        <begin position="802"/>
        <end position="881"/>
    </location>
</feature>
<dbReference type="Gene3D" id="3.30.160.60">
    <property type="entry name" value="Classic Zinc Finger"/>
    <property type="match status" value="7"/>
</dbReference>
<dbReference type="InterPro" id="IPR013087">
    <property type="entry name" value="Znf_C2H2_type"/>
</dbReference>
<dbReference type="PROSITE" id="PS50157">
    <property type="entry name" value="ZINC_FINGER_C2H2_2"/>
    <property type="match status" value="11"/>
</dbReference>
<evidence type="ECO:0000256" key="3">
    <source>
        <dbReference type="ARBA" id="ARBA00022737"/>
    </source>
</evidence>
<keyword evidence="3" id="KW-0677">Repeat</keyword>
<protein>
    <recommendedName>
        <fullName evidence="12">C2H2-type domain-containing protein</fullName>
    </recommendedName>
</protein>